<comment type="similarity">
    <text evidence="2 7">Belongs to the major facilitator superfamily. Sugar transporter (TC 2.A.1.1) family.</text>
</comment>
<dbReference type="GO" id="GO:0005351">
    <property type="term" value="F:carbohydrate:proton symporter activity"/>
    <property type="evidence" value="ECO:0007669"/>
    <property type="project" value="TreeGrafter"/>
</dbReference>
<organism evidence="10 11">
    <name type="scientific">Pseudallescheria apiosperma</name>
    <name type="common">Scedosporium apiospermum</name>
    <dbReference type="NCBI Taxonomy" id="563466"/>
    <lineage>
        <taxon>Eukaryota</taxon>
        <taxon>Fungi</taxon>
        <taxon>Dikarya</taxon>
        <taxon>Ascomycota</taxon>
        <taxon>Pezizomycotina</taxon>
        <taxon>Sordariomycetes</taxon>
        <taxon>Hypocreomycetidae</taxon>
        <taxon>Microascales</taxon>
        <taxon>Microascaceae</taxon>
        <taxon>Scedosporium</taxon>
    </lineage>
</organism>
<evidence type="ECO:0000256" key="7">
    <source>
        <dbReference type="RuleBase" id="RU003346"/>
    </source>
</evidence>
<dbReference type="OrthoDB" id="6612291at2759"/>
<dbReference type="KEGG" id="sapo:SAPIO_CDS2512"/>
<comment type="subcellular location">
    <subcellularLocation>
        <location evidence="1">Membrane</location>
        <topology evidence="1">Multi-pass membrane protein</topology>
    </subcellularLocation>
</comment>
<feature type="transmembrane region" description="Helical" evidence="8">
    <location>
        <begin position="65"/>
        <end position="87"/>
    </location>
</feature>
<keyword evidence="5 8" id="KW-1133">Transmembrane helix</keyword>
<evidence type="ECO:0000259" key="9">
    <source>
        <dbReference type="PROSITE" id="PS50850"/>
    </source>
</evidence>
<evidence type="ECO:0000256" key="3">
    <source>
        <dbReference type="ARBA" id="ARBA00022448"/>
    </source>
</evidence>
<proteinExistence type="inferred from homology"/>
<dbReference type="InterPro" id="IPR005829">
    <property type="entry name" value="Sugar_transporter_CS"/>
</dbReference>
<dbReference type="SUPFAM" id="SSF103473">
    <property type="entry name" value="MFS general substrate transporter"/>
    <property type="match status" value="1"/>
</dbReference>
<dbReference type="PANTHER" id="PTHR48022:SF10">
    <property type="entry name" value="MAJOR FACILITATOR SUPERFAMILY (MFS) PROFILE DOMAIN-CONTAINING PROTEIN"/>
    <property type="match status" value="1"/>
</dbReference>
<dbReference type="InterPro" id="IPR036259">
    <property type="entry name" value="MFS_trans_sf"/>
</dbReference>
<evidence type="ECO:0000256" key="6">
    <source>
        <dbReference type="ARBA" id="ARBA00023136"/>
    </source>
</evidence>
<dbReference type="Gene3D" id="1.20.1250.20">
    <property type="entry name" value="MFS general substrate transporter like domains"/>
    <property type="match status" value="1"/>
</dbReference>
<feature type="transmembrane region" description="Helical" evidence="8">
    <location>
        <begin position="151"/>
        <end position="169"/>
    </location>
</feature>
<evidence type="ECO:0000256" key="4">
    <source>
        <dbReference type="ARBA" id="ARBA00022692"/>
    </source>
</evidence>
<comment type="caution">
    <text evidence="10">The sequence shown here is derived from an EMBL/GenBank/DDBJ whole genome shotgun (WGS) entry which is preliminary data.</text>
</comment>
<dbReference type="EMBL" id="JOWA01000086">
    <property type="protein sequence ID" value="KEZ45084.1"/>
    <property type="molecule type" value="Genomic_DNA"/>
</dbReference>
<dbReference type="PROSITE" id="PS50850">
    <property type="entry name" value="MFS"/>
    <property type="match status" value="1"/>
</dbReference>
<evidence type="ECO:0000313" key="11">
    <source>
        <dbReference type="Proteomes" id="UP000028545"/>
    </source>
</evidence>
<evidence type="ECO:0000256" key="8">
    <source>
        <dbReference type="SAM" id="Phobius"/>
    </source>
</evidence>
<accession>A0A084GCM2</accession>
<evidence type="ECO:0000256" key="5">
    <source>
        <dbReference type="ARBA" id="ARBA00022989"/>
    </source>
</evidence>
<reference evidence="10 11" key="1">
    <citation type="journal article" date="2014" name="Genome Announc.">
        <title>Draft genome sequence of the pathogenic fungus Scedosporium apiospermum.</title>
        <authorList>
            <person name="Vandeputte P."/>
            <person name="Ghamrawi S."/>
            <person name="Rechenmann M."/>
            <person name="Iltis A."/>
            <person name="Giraud S."/>
            <person name="Fleury M."/>
            <person name="Thornton C."/>
            <person name="Delhaes L."/>
            <person name="Meyer W."/>
            <person name="Papon N."/>
            <person name="Bouchara J.P."/>
        </authorList>
    </citation>
    <scope>NUCLEOTIDE SEQUENCE [LARGE SCALE GENOMIC DNA]</scope>
    <source>
        <strain evidence="10 11">IHEM 14462</strain>
    </source>
</reference>
<feature type="transmembrane region" description="Helical" evidence="8">
    <location>
        <begin position="356"/>
        <end position="378"/>
    </location>
</feature>
<keyword evidence="6 8" id="KW-0472">Membrane</keyword>
<keyword evidence="3 7" id="KW-0813">Transport</keyword>
<feature type="transmembrane region" description="Helical" evidence="8">
    <location>
        <begin position="328"/>
        <end position="350"/>
    </location>
</feature>
<dbReference type="PANTHER" id="PTHR48022">
    <property type="entry name" value="PLASTIDIC GLUCOSE TRANSPORTER 4"/>
    <property type="match status" value="1"/>
</dbReference>
<dbReference type="InterPro" id="IPR050360">
    <property type="entry name" value="MFS_Sugar_Transporters"/>
</dbReference>
<dbReference type="InterPro" id="IPR005828">
    <property type="entry name" value="MFS_sugar_transport-like"/>
</dbReference>
<dbReference type="VEuPathDB" id="FungiDB:SAPIO_CDS2512"/>
<evidence type="ECO:0000313" key="10">
    <source>
        <dbReference type="EMBL" id="KEZ45084.1"/>
    </source>
</evidence>
<keyword evidence="4 8" id="KW-0812">Transmembrane</keyword>
<dbReference type="HOGENOM" id="CLU_001265_30_1_1"/>
<dbReference type="RefSeq" id="XP_016644883.1">
    <property type="nucleotide sequence ID" value="XM_016785507.1"/>
</dbReference>
<feature type="transmembrane region" description="Helical" evidence="8">
    <location>
        <begin position="99"/>
        <end position="118"/>
    </location>
</feature>
<feature type="domain" description="Major facilitator superfamily (MFS) profile" evidence="9">
    <location>
        <begin position="22"/>
        <end position="452"/>
    </location>
</feature>
<dbReference type="AlphaFoldDB" id="A0A084GCM2"/>
<evidence type="ECO:0000256" key="1">
    <source>
        <dbReference type="ARBA" id="ARBA00004141"/>
    </source>
</evidence>
<dbReference type="OMA" id="LCFSWDP"/>
<feature type="transmembrane region" description="Helical" evidence="8">
    <location>
        <begin position="399"/>
        <end position="418"/>
    </location>
</feature>
<dbReference type="Proteomes" id="UP000028545">
    <property type="component" value="Unassembled WGS sequence"/>
</dbReference>
<gene>
    <name evidence="10" type="ORF">SAPIO_CDS2512</name>
</gene>
<dbReference type="InterPro" id="IPR020846">
    <property type="entry name" value="MFS_dom"/>
</dbReference>
<evidence type="ECO:0000256" key="2">
    <source>
        <dbReference type="ARBA" id="ARBA00010992"/>
    </source>
</evidence>
<dbReference type="GeneID" id="27721584"/>
<feature type="transmembrane region" description="Helical" evidence="8">
    <location>
        <begin position="181"/>
        <end position="200"/>
    </location>
</feature>
<feature type="transmembrane region" description="Helical" evidence="8">
    <location>
        <begin position="430"/>
        <end position="448"/>
    </location>
</feature>
<feature type="transmembrane region" description="Helical" evidence="8">
    <location>
        <begin position="300"/>
        <end position="321"/>
    </location>
</feature>
<name>A0A084GCM2_PSEDA</name>
<protein>
    <recommendedName>
        <fullName evidence="9">Major facilitator superfamily (MFS) profile domain-containing protein</fullName>
    </recommendedName>
</protein>
<dbReference type="GO" id="GO:0016020">
    <property type="term" value="C:membrane"/>
    <property type="evidence" value="ECO:0007669"/>
    <property type="project" value="UniProtKB-SubCell"/>
</dbReference>
<dbReference type="Pfam" id="PF00083">
    <property type="entry name" value="Sugar_tr"/>
    <property type="match status" value="1"/>
</dbReference>
<dbReference type="PROSITE" id="PS00216">
    <property type="entry name" value="SUGAR_TRANSPORT_1"/>
    <property type="match status" value="1"/>
</dbReference>
<dbReference type="NCBIfam" id="TIGR00879">
    <property type="entry name" value="SP"/>
    <property type="match status" value="1"/>
</dbReference>
<dbReference type="InterPro" id="IPR003663">
    <property type="entry name" value="Sugar/inositol_transpt"/>
</dbReference>
<sequence length="508" mass="56873">MANFREQLSSVGRMFNKTLAFSVALIAISQFNFGFDQQAYSTTQAMDHFERQFGTYSEKLGRYTIEPYELSLLNSLPYLGFVLGLLTGSEMSARYGRRIVMFVMSIYALCTAAITFSSRSFAQILAARILNFPVFQSEIVPKQVRGLVVETYQLMLYLGGFIMSLICFGTEKFDDNRQWQIPFGMFFIIPTIVATAIWFIPESPRWLLLKGREEEAVASLRKLRDGCFTNEEIDKEMDGLRIILAQEEDKGTFMDLWKPINMKRTLITIGINFFLQLTGNIFANKYGTVYIKSLGSVDPFTMTVINQVVNLFGVVVSMALVDRVGRRPLLLLGSFIQLASLYTMAGLGVGETSAPIRVGIVAMLTVFGFGFSVGWAPVSHILSAEIPPTRLRDMTYRTASTVNILVQFATSFSIPYLLNEPYAALGSKVGFIFGSAAVLAAIFAYFCVPECNHRTLEEIDELFREGVPVRHFSRVKEITVGGHTFNDGKWDDDENGKATVVTVNSRIS</sequence>
<keyword evidence="11" id="KW-1185">Reference proteome</keyword>